<evidence type="ECO:0000256" key="15">
    <source>
        <dbReference type="PROSITE-ProRule" id="PRU00782"/>
    </source>
</evidence>
<organism evidence="21">
    <name type="scientific">Rhizopus microsporus var. microsporus</name>
    <dbReference type="NCBI Taxonomy" id="86635"/>
    <lineage>
        <taxon>Eukaryota</taxon>
        <taxon>Fungi</taxon>
        <taxon>Fungi incertae sedis</taxon>
        <taxon>Mucoromycota</taxon>
        <taxon>Mucoromycotina</taxon>
        <taxon>Mucoromycetes</taxon>
        <taxon>Mucorales</taxon>
        <taxon>Mucorineae</taxon>
        <taxon>Rhizopodaceae</taxon>
        <taxon>Rhizopus</taxon>
    </lineage>
</organism>
<dbReference type="Pfam" id="PF08766">
    <property type="entry name" value="DEK_C"/>
    <property type="match status" value="1"/>
</dbReference>
<dbReference type="PANTHER" id="PTHR22914:SF45">
    <property type="entry name" value="CHITIN SYNTHASE"/>
    <property type="match status" value="1"/>
</dbReference>
<evidence type="ECO:0000256" key="13">
    <source>
        <dbReference type="ARBA" id="ARBA00023180"/>
    </source>
</evidence>
<feature type="transmembrane region" description="Helical" evidence="17">
    <location>
        <begin position="1542"/>
        <end position="1561"/>
    </location>
</feature>
<evidence type="ECO:0000256" key="10">
    <source>
        <dbReference type="ARBA" id="ARBA00023123"/>
    </source>
</evidence>
<dbReference type="SUPFAM" id="SSF55856">
    <property type="entry name" value="Cytochrome b5-like heme/steroid binding domain"/>
    <property type="match status" value="1"/>
</dbReference>
<feature type="region of interest" description="Disordered" evidence="16">
    <location>
        <begin position="775"/>
        <end position="798"/>
    </location>
</feature>
<dbReference type="Gene3D" id="3.10.120.10">
    <property type="entry name" value="Cytochrome b5-like heme/steroid binding domain"/>
    <property type="match status" value="1"/>
</dbReference>
<dbReference type="InterPro" id="IPR029044">
    <property type="entry name" value="Nucleotide-diphossugar_trans"/>
</dbReference>
<dbReference type="InterPro" id="IPR036961">
    <property type="entry name" value="Kinesin_motor_dom_sf"/>
</dbReference>
<dbReference type="PRINTS" id="PR00193">
    <property type="entry name" value="MYOSINHEAVY"/>
</dbReference>
<protein>
    <recommendedName>
        <fullName evidence="2">chitin synthase</fullName>
        <ecNumber evidence="2">2.4.1.16</ecNumber>
    </recommendedName>
</protein>
<keyword evidence="6 17" id="KW-0812">Transmembrane</keyword>
<evidence type="ECO:0000256" key="5">
    <source>
        <dbReference type="ARBA" id="ARBA00022679"/>
    </source>
</evidence>
<gene>
    <name evidence="21" type="ORF">BCV72DRAFT_19042</name>
</gene>
<keyword evidence="12 15" id="KW-0505">Motor protein</keyword>
<dbReference type="Gene3D" id="1.20.58.530">
    <property type="match status" value="1"/>
</dbReference>
<dbReference type="Pfam" id="PF00173">
    <property type="entry name" value="Cyt-b5"/>
    <property type="match status" value="1"/>
</dbReference>
<dbReference type="SUPFAM" id="SSF109715">
    <property type="entry name" value="DEK C-terminal domain"/>
    <property type="match status" value="1"/>
</dbReference>
<keyword evidence="14 15" id="KW-0009">Actin-binding</keyword>
<dbReference type="InterPro" id="IPR027417">
    <property type="entry name" value="P-loop_NTPase"/>
</dbReference>
<keyword evidence="13" id="KW-0325">Glycoprotein</keyword>
<keyword evidence="4" id="KW-0328">Glycosyltransferase</keyword>
<keyword evidence="9 17" id="KW-1133">Transmembrane helix</keyword>
<feature type="transmembrane region" description="Helical" evidence="17">
    <location>
        <begin position="847"/>
        <end position="869"/>
    </location>
</feature>
<feature type="transmembrane region" description="Helical" evidence="17">
    <location>
        <begin position="808"/>
        <end position="826"/>
    </location>
</feature>
<comment type="similarity">
    <text evidence="15">Belongs to the TRAFAC class myosin-kinesin ATPase superfamily. Myosin family.</text>
</comment>
<dbReference type="GO" id="GO:0006031">
    <property type="term" value="P:chitin biosynthetic process"/>
    <property type="evidence" value="ECO:0007669"/>
    <property type="project" value="TreeGrafter"/>
</dbReference>
<feature type="domain" description="DEK-C" evidence="20">
    <location>
        <begin position="1652"/>
        <end position="1707"/>
    </location>
</feature>
<dbReference type="InterPro" id="IPR014876">
    <property type="entry name" value="DEK_C"/>
</dbReference>
<evidence type="ECO:0000256" key="14">
    <source>
        <dbReference type="ARBA" id="ARBA00023203"/>
    </source>
</evidence>
<feature type="binding site" evidence="15">
    <location>
        <begin position="101"/>
        <end position="108"/>
    </location>
    <ligand>
        <name>ATP</name>
        <dbReference type="ChEBI" id="CHEBI:30616"/>
    </ligand>
</feature>
<keyword evidence="7 15" id="KW-0547">Nucleotide-binding</keyword>
<feature type="transmembrane region" description="Helical" evidence="17">
    <location>
        <begin position="1118"/>
        <end position="1137"/>
    </location>
</feature>
<evidence type="ECO:0000259" key="20">
    <source>
        <dbReference type="PROSITE" id="PS51998"/>
    </source>
</evidence>
<evidence type="ECO:0000256" key="7">
    <source>
        <dbReference type="ARBA" id="ARBA00022741"/>
    </source>
</evidence>
<keyword evidence="10 15" id="KW-0518">Myosin</keyword>
<dbReference type="Gene3D" id="1.10.10.820">
    <property type="match status" value="1"/>
</dbReference>
<dbReference type="GO" id="GO:0005524">
    <property type="term" value="F:ATP binding"/>
    <property type="evidence" value="ECO:0007669"/>
    <property type="project" value="UniProtKB-UniRule"/>
</dbReference>
<feature type="transmembrane region" description="Helical" evidence="17">
    <location>
        <begin position="1507"/>
        <end position="1530"/>
    </location>
</feature>
<feature type="domain" description="Cytochrome b5 heme-binding" evidence="18">
    <location>
        <begin position="873"/>
        <end position="931"/>
    </location>
</feature>
<dbReference type="PROSITE" id="PS51998">
    <property type="entry name" value="DEK_C"/>
    <property type="match status" value="1"/>
</dbReference>
<feature type="transmembrane region" description="Helical" evidence="17">
    <location>
        <begin position="1568"/>
        <end position="1591"/>
    </location>
</feature>
<feature type="region of interest" description="Actin-binding" evidence="15">
    <location>
        <begin position="570"/>
        <end position="592"/>
    </location>
</feature>
<evidence type="ECO:0000256" key="12">
    <source>
        <dbReference type="ARBA" id="ARBA00023175"/>
    </source>
</evidence>
<evidence type="ECO:0000259" key="19">
    <source>
        <dbReference type="PROSITE" id="PS51456"/>
    </source>
</evidence>
<dbReference type="InterPro" id="IPR004835">
    <property type="entry name" value="Chitin_synth"/>
</dbReference>
<name>A0A1X0QWS7_RHIZD</name>
<dbReference type="CDD" id="cd14879">
    <property type="entry name" value="MYSc_Myo17"/>
    <property type="match status" value="1"/>
</dbReference>
<evidence type="ECO:0000313" key="21">
    <source>
        <dbReference type="EMBL" id="ORE04185.1"/>
    </source>
</evidence>
<dbReference type="SUPFAM" id="SSF53448">
    <property type="entry name" value="Nucleotide-diphospho-sugar transferases"/>
    <property type="match status" value="1"/>
</dbReference>
<dbReference type="PROSITE" id="PS50255">
    <property type="entry name" value="CYTOCHROME_B5_2"/>
    <property type="match status" value="1"/>
</dbReference>
<dbReference type="Gene3D" id="3.90.550.10">
    <property type="entry name" value="Spore Coat Polysaccharide Biosynthesis Protein SpsA, Chain A"/>
    <property type="match status" value="1"/>
</dbReference>
<comment type="subcellular location">
    <subcellularLocation>
        <location evidence="1">Cell membrane</location>
        <topology evidence="1">Multi-pass membrane protein</topology>
    </subcellularLocation>
</comment>
<dbReference type="GO" id="GO:0003779">
    <property type="term" value="F:actin binding"/>
    <property type="evidence" value="ECO:0007669"/>
    <property type="project" value="UniProtKB-KW"/>
</dbReference>
<dbReference type="Proteomes" id="UP000242414">
    <property type="component" value="Unassembled WGS sequence"/>
</dbReference>
<evidence type="ECO:0000256" key="8">
    <source>
        <dbReference type="ARBA" id="ARBA00022840"/>
    </source>
</evidence>
<dbReference type="CDD" id="cd04190">
    <property type="entry name" value="Chitin_synth_C"/>
    <property type="match status" value="1"/>
</dbReference>
<dbReference type="GO" id="GO:0005886">
    <property type="term" value="C:plasma membrane"/>
    <property type="evidence" value="ECO:0007669"/>
    <property type="project" value="UniProtKB-SubCell"/>
</dbReference>
<dbReference type="SMART" id="SM00242">
    <property type="entry name" value="MYSc"/>
    <property type="match status" value="1"/>
</dbReference>
<keyword evidence="8 15" id="KW-0067">ATP-binding</keyword>
<dbReference type="SMART" id="SM01117">
    <property type="entry name" value="Cyt-b5"/>
    <property type="match status" value="2"/>
</dbReference>
<dbReference type="GO" id="GO:0003774">
    <property type="term" value="F:cytoskeletal motor activity"/>
    <property type="evidence" value="ECO:0007669"/>
    <property type="project" value="UniProtKB-UniRule"/>
</dbReference>
<dbReference type="EMBL" id="KV921978">
    <property type="protein sequence ID" value="ORE04185.1"/>
    <property type="molecule type" value="Genomic_DNA"/>
</dbReference>
<dbReference type="InterPro" id="IPR001199">
    <property type="entry name" value="Cyt_B5-like_heme/steroid-bd"/>
</dbReference>
<evidence type="ECO:0000256" key="3">
    <source>
        <dbReference type="ARBA" id="ARBA00022475"/>
    </source>
</evidence>
<dbReference type="EC" id="2.4.1.16" evidence="2"/>
<dbReference type="Gene3D" id="3.40.850.10">
    <property type="entry name" value="Kinesin motor domain"/>
    <property type="match status" value="1"/>
</dbReference>
<accession>A0A1X0QWS7</accession>
<dbReference type="OrthoDB" id="370884at2759"/>
<evidence type="ECO:0000256" key="9">
    <source>
        <dbReference type="ARBA" id="ARBA00022989"/>
    </source>
</evidence>
<dbReference type="InterPro" id="IPR036037">
    <property type="entry name" value="MYSc_Myo17"/>
</dbReference>
<reference evidence="21" key="1">
    <citation type="journal article" date="2016" name="Proc. Natl. Acad. Sci. U.S.A.">
        <title>Lipid metabolic changes in an early divergent fungus govern the establishment of a mutualistic symbiosis with endobacteria.</title>
        <authorList>
            <person name="Lastovetsky O.A."/>
            <person name="Gaspar M.L."/>
            <person name="Mondo S.J."/>
            <person name="LaButti K.M."/>
            <person name="Sandor L."/>
            <person name="Grigoriev I.V."/>
            <person name="Henry S.A."/>
            <person name="Pawlowska T.E."/>
        </authorList>
    </citation>
    <scope>NUCLEOTIDE SEQUENCE [LARGE SCALE GENOMIC DNA]</scope>
    <source>
        <strain evidence="21">ATCC 52814</strain>
    </source>
</reference>
<proteinExistence type="inferred from homology"/>
<dbReference type="Gene3D" id="1.10.10.60">
    <property type="entry name" value="Homeodomain-like"/>
    <property type="match status" value="1"/>
</dbReference>
<evidence type="ECO:0000256" key="2">
    <source>
        <dbReference type="ARBA" id="ARBA00012543"/>
    </source>
</evidence>
<dbReference type="Pfam" id="PF00063">
    <property type="entry name" value="Myosin_head"/>
    <property type="match status" value="1"/>
</dbReference>
<keyword evidence="3" id="KW-1003">Cell membrane</keyword>
<evidence type="ECO:0000256" key="1">
    <source>
        <dbReference type="ARBA" id="ARBA00004651"/>
    </source>
</evidence>
<dbReference type="Pfam" id="PF03142">
    <property type="entry name" value="Chitin_synth_2"/>
    <property type="match status" value="1"/>
</dbReference>
<evidence type="ECO:0000256" key="4">
    <source>
        <dbReference type="ARBA" id="ARBA00022676"/>
    </source>
</evidence>
<evidence type="ECO:0000256" key="6">
    <source>
        <dbReference type="ARBA" id="ARBA00022692"/>
    </source>
</evidence>
<dbReference type="GO" id="GO:0030428">
    <property type="term" value="C:cell septum"/>
    <property type="evidence" value="ECO:0007669"/>
    <property type="project" value="TreeGrafter"/>
</dbReference>
<dbReference type="VEuPathDB" id="FungiDB:BCV72DRAFT_19042"/>
<dbReference type="PROSITE" id="PS51456">
    <property type="entry name" value="MYOSIN_MOTOR"/>
    <property type="match status" value="1"/>
</dbReference>
<evidence type="ECO:0000256" key="11">
    <source>
        <dbReference type="ARBA" id="ARBA00023136"/>
    </source>
</evidence>
<dbReference type="SUPFAM" id="SSF52540">
    <property type="entry name" value="P-loop containing nucleoside triphosphate hydrolases"/>
    <property type="match status" value="1"/>
</dbReference>
<evidence type="ECO:0000256" key="16">
    <source>
        <dbReference type="SAM" id="MobiDB-lite"/>
    </source>
</evidence>
<keyword evidence="5" id="KW-0808">Transferase</keyword>
<dbReference type="InterPro" id="IPR001609">
    <property type="entry name" value="Myosin_head_motor_dom-like"/>
</dbReference>
<evidence type="ECO:0000256" key="17">
    <source>
        <dbReference type="SAM" id="Phobius"/>
    </source>
</evidence>
<sequence>MTSTEDLSEIKDVTEEKIVSALKERFLNDQIYTRVKHSLLIVVNPYKDSRETIQEISERYLAEYKNTDIKKRLPAHIFQHVNQAYFHMRRTRIDQSILLSGLCGSGKSEMSQWILYHLITLSNPKKPTKLQQLIQMAYSALEAFGHAKTDVHDNASRFGKYIELQFNEKGRMIGAKFSEYMLERSRITQTNGDDRCFHVFYYMLYGTTQEEKSLLHLDESTSYDYLFKTREAARLVSSFIDQDAEKYSELRTLLRSLGINKNTFFQIMQILSAILHLGNLQFMDDPTNEQDSAVIKNKLELEIIADLLGVETKPLESCLTYQTKLIKRDLTTIFLNAEQASLQRDALAETLYTLLFAWLVETINKRLNMKKSDSLQNFIGIIDFPGPAPIQTGSYHQFSTLYANEVLYNWMMHQLHERNVAVYSALNLTIPTLSNTQMDECVQLLNHPQTGIVTLLSNQVSSQGRFLDTLKQTHRKHPCLSFKSGDKETQFAIQHFTGRVFYSPSELETYANEAVCTDFVLLFGPKAAEAPTNRLVSKLFSQKIIENTALAEERTLATTTETSIKRPLRIDSILSMLSSTKTWYVLCLRSNDLLLPHSCDPKKLAAQIKSLHLLPLVIRARLEYTIDMDLLEFCERYTDLIHTTTVDLAAEPKEKYLALQEALEWNEDDMLMNEEKVFLTEAAWESLENKLRATEKREQRRARCAAKGIPFVEESEDNGHGECHESVCDPVSCQSMIESGSLCSEDYYEPCCEAAFYSQKCDHSLTTVTATTITSVSDEEEKSEHTVNTQEQEQNKKISSRRISPSRVFWISITWLTTWWIPSFLLSYGCGMRRSDIRMAWREKVTLCVVILLLCAVMIWFIAFFGQLICPHQDLYTQSELQAKSSRDNAFIAIRGEVFDLTSFAPRHWASEVIPTAALFQYAGQDASDLFPVQISALCDGVDGYVPKEVAMDAHINITNSNAVYHDFRAFRSDYRPDWYYEQMVYLRTNYRLGFMGYDLVDIKNQATSPVQIGGIHTTRRWAILHDNVYDLTSYMMGGRVIKVPDGQTAPADIDMDFIDNSIIELFRQLPGTDISAHFDALPLEKEVRDRQLTCLRNLFFVGKVDTRNSYQCLFSEYILLLITAFLCSVILFKFLAALHLGKSYMNDDCEQFIICQVPCYTEGEESLRKTIDSLAVLKYDDKRKLLFLIADGMIVGSGNDRSTPQIVLDILGVDPNLDPEPMSFLSLGEGKKQHNMGKVYSGLYECSGHVVPFIVVVKVGTSDERQKPGNRGKRDSQMVLMRFLNKVHYDSPMTPLELEIHHQLKNVIGVNPSFYEFVLMVDADTEVLPHSLNRMVSCFVHDPKIVGLCGETMLSNEKDTWVTMIQVYEYYISHHLAKAFESLFGSVTCLPGCFCMYRIRSSIRNQPLLASNEIINDYAENRVDTLHKKNLLHLGEDRYLTTLILKHFPHFKTKFTPDAACMTNAPDQWPVLLSQRRRWINSTVHNLGELMFLPQLCGFCCFSMRFVVMLDLLSTLVMPAVVCYLGYLIYQLCTNTSQVPLMSIITLAGVYGLQAIIFILRRKWEHVGWMIIYILAIPVFSFFIPIYSFWHFDDFSWGNTRIVVGEKGEKKAVGPDEGVFDPSTIPLKRWSEYEEMKRQDEENSQTEEEMTQEDKLIYEEIERIFEEYDLMEISRKKVRDILSETFQMDMTCKKEFINDCIDRILS</sequence>
<dbReference type="Gene3D" id="1.20.120.720">
    <property type="entry name" value="Myosin VI head, motor domain, U50 subdomain"/>
    <property type="match status" value="1"/>
</dbReference>
<keyword evidence="11 17" id="KW-0472">Membrane</keyword>
<dbReference type="GO" id="GO:0031505">
    <property type="term" value="P:fungal-type cell wall organization"/>
    <property type="evidence" value="ECO:0007669"/>
    <property type="project" value="TreeGrafter"/>
</dbReference>
<feature type="domain" description="Myosin motor" evidence="19">
    <location>
        <begin position="2"/>
        <end position="692"/>
    </location>
</feature>
<dbReference type="GO" id="GO:0004100">
    <property type="term" value="F:chitin synthase activity"/>
    <property type="evidence" value="ECO:0007669"/>
    <property type="project" value="UniProtKB-EC"/>
</dbReference>
<dbReference type="GO" id="GO:0016459">
    <property type="term" value="C:myosin complex"/>
    <property type="evidence" value="ECO:0007669"/>
    <property type="project" value="UniProtKB-KW"/>
</dbReference>
<evidence type="ECO:0000259" key="18">
    <source>
        <dbReference type="PROSITE" id="PS50255"/>
    </source>
</evidence>
<dbReference type="InterPro" id="IPR036400">
    <property type="entry name" value="Cyt_B5-like_heme/steroid_sf"/>
</dbReference>
<dbReference type="PANTHER" id="PTHR22914">
    <property type="entry name" value="CHITIN SYNTHASE"/>
    <property type="match status" value="1"/>
</dbReference>